<keyword evidence="3" id="KW-1185">Reference proteome</keyword>
<feature type="transmembrane region" description="Helical" evidence="1">
    <location>
        <begin position="12"/>
        <end position="34"/>
    </location>
</feature>
<dbReference type="EMBL" id="MNCJ02000324">
    <property type="protein sequence ID" value="KAF5791856.1"/>
    <property type="molecule type" value="Genomic_DNA"/>
</dbReference>
<gene>
    <name evidence="2" type="ORF">HanXRQr2_Chr09g0399581</name>
</gene>
<sequence length="57" mass="6478">MGYKSQNKGGGWLLFYGKSLIKVFLYIIVMYGIIMNNNILGRLLKDTLLKNNVAIII</sequence>
<keyword evidence="1" id="KW-1133">Transmembrane helix</keyword>
<name>A0A9K3N9C5_HELAN</name>
<keyword evidence="1" id="KW-0472">Membrane</keyword>
<proteinExistence type="predicted"/>
<dbReference type="Gramene" id="mRNA:HanXRQr2_Chr09g0399581">
    <property type="protein sequence ID" value="CDS:HanXRQr2_Chr09g0399581.1"/>
    <property type="gene ID" value="HanXRQr2_Chr09g0399581"/>
</dbReference>
<keyword evidence="1" id="KW-0812">Transmembrane</keyword>
<evidence type="ECO:0000313" key="2">
    <source>
        <dbReference type="EMBL" id="KAF5791856.1"/>
    </source>
</evidence>
<protein>
    <submittedName>
        <fullName evidence="2">Uncharacterized protein</fullName>
    </submittedName>
</protein>
<dbReference type="Proteomes" id="UP000215914">
    <property type="component" value="Unassembled WGS sequence"/>
</dbReference>
<evidence type="ECO:0000256" key="1">
    <source>
        <dbReference type="SAM" id="Phobius"/>
    </source>
</evidence>
<reference evidence="2" key="2">
    <citation type="submission" date="2020-06" db="EMBL/GenBank/DDBJ databases">
        <title>Helianthus annuus Genome sequencing and assembly Release 2.</title>
        <authorList>
            <person name="Gouzy J."/>
            <person name="Langlade N."/>
            <person name="Munos S."/>
        </authorList>
    </citation>
    <scope>NUCLEOTIDE SEQUENCE</scope>
    <source>
        <tissue evidence="2">Leaves</tissue>
    </source>
</reference>
<organism evidence="2 3">
    <name type="scientific">Helianthus annuus</name>
    <name type="common">Common sunflower</name>
    <dbReference type="NCBI Taxonomy" id="4232"/>
    <lineage>
        <taxon>Eukaryota</taxon>
        <taxon>Viridiplantae</taxon>
        <taxon>Streptophyta</taxon>
        <taxon>Embryophyta</taxon>
        <taxon>Tracheophyta</taxon>
        <taxon>Spermatophyta</taxon>
        <taxon>Magnoliopsida</taxon>
        <taxon>eudicotyledons</taxon>
        <taxon>Gunneridae</taxon>
        <taxon>Pentapetalae</taxon>
        <taxon>asterids</taxon>
        <taxon>campanulids</taxon>
        <taxon>Asterales</taxon>
        <taxon>Asteraceae</taxon>
        <taxon>Asteroideae</taxon>
        <taxon>Heliantheae alliance</taxon>
        <taxon>Heliantheae</taxon>
        <taxon>Helianthus</taxon>
    </lineage>
</organism>
<evidence type="ECO:0000313" key="3">
    <source>
        <dbReference type="Proteomes" id="UP000215914"/>
    </source>
</evidence>
<reference evidence="2" key="1">
    <citation type="journal article" date="2017" name="Nature">
        <title>The sunflower genome provides insights into oil metabolism, flowering and Asterid evolution.</title>
        <authorList>
            <person name="Badouin H."/>
            <person name="Gouzy J."/>
            <person name="Grassa C.J."/>
            <person name="Murat F."/>
            <person name="Staton S.E."/>
            <person name="Cottret L."/>
            <person name="Lelandais-Briere C."/>
            <person name="Owens G.L."/>
            <person name="Carrere S."/>
            <person name="Mayjonade B."/>
            <person name="Legrand L."/>
            <person name="Gill N."/>
            <person name="Kane N.C."/>
            <person name="Bowers J.E."/>
            <person name="Hubner S."/>
            <person name="Bellec A."/>
            <person name="Berard A."/>
            <person name="Berges H."/>
            <person name="Blanchet N."/>
            <person name="Boniface M.C."/>
            <person name="Brunel D."/>
            <person name="Catrice O."/>
            <person name="Chaidir N."/>
            <person name="Claudel C."/>
            <person name="Donnadieu C."/>
            <person name="Faraut T."/>
            <person name="Fievet G."/>
            <person name="Helmstetter N."/>
            <person name="King M."/>
            <person name="Knapp S.J."/>
            <person name="Lai Z."/>
            <person name="Le Paslier M.C."/>
            <person name="Lippi Y."/>
            <person name="Lorenzon L."/>
            <person name="Mandel J.R."/>
            <person name="Marage G."/>
            <person name="Marchand G."/>
            <person name="Marquand E."/>
            <person name="Bret-Mestries E."/>
            <person name="Morien E."/>
            <person name="Nambeesan S."/>
            <person name="Nguyen T."/>
            <person name="Pegot-Espagnet P."/>
            <person name="Pouilly N."/>
            <person name="Raftis F."/>
            <person name="Sallet E."/>
            <person name="Schiex T."/>
            <person name="Thomas J."/>
            <person name="Vandecasteele C."/>
            <person name="Vares D."/>
            <person name="Vear F."/>
            <person name="Vautrin S."/>
            <person name="Crespi M."/>
            <person name="Mangin B."/>
            <person name="Burke J.M."/>
            <person name="Salse J."/>
            <person name="Munos S."/>
            <person name="Vincourt P."/>
            <person name="Rieseberg L.H."/>
            <person name="Langlade N.B."/>
        </authorList>
    </citation>
    <scope>NUCLEOTIDE SEQUENCE</scope>
    <source>
        <tissue evidence="2">Leaves</tissue>
    </source>
</reference>
<comment type="caution">
    <text evidence="2">The sequence shown here is derived from an EMBL/GenBank/DDBJ whole genome shotgun (WGS) entry which is preliminary data.</text>
</comment>
<dbReference type="AlphaFoldDB" id="A0A9K3N9C5"/>
<accession>A0A9K3N9C5</accession>